<comment type="caution">
    <text evidence="2">The sequence shown here is derived from an EMBL/GenBank/DDBJ whole genome shotgun (WGS) entry which is preliminary data.</text>
</comment>
<dbReference type="InterPro" id="IPR003779">
    <property type="entry name" value="CMD-like"/>
</dbReference>
<dbReference type="STRING" id="1338436.LK10_15090"/>
<dbReference type="GO" id="GO:0051920">
    <property type="term" value="F:peroxiredoxin activity"/>
    <property type="evidence" value="ECO:0007669"/>
    <property type="project" value="InterPro"/>
</dbReference>
<dbReference type="Pfam" id="PF02627">
    <property type="entry name" value="CMD"/>
    <property type="match status" value="1"/>
</dbReference>
<dbReference type="RefSeq" id="WP_043125311.1">
    <property type="nucleotide sequence ID" value="NZ_JTDL01000140.1"/>
</dbReference>
<proteinExistence type="predicted"/>
<evidence type="ECO:0000313" key="2">
    <source>
        <dbReference type="EMBL" id="KHL01579.1"/>
    </source>
</evidence>
<dbReference type="OrthoDB" id="122912at2"/>
<keyword evidence="3" id="KW-1185">Reference proteome</keyword>
<dbReference type="EMBL" id="JTDL01000140">
    <property type="protein sequence ID" value="KHL01579.1"/>
    <property type="molecule type" value="Genomic_DNA"/>
</dbReference>
<keyword evidence="2" id="KW-0560">Oxidoreductase</keyword>
<dbReference type="Proteomes" id="UP000030982">
    <property type="component" value="Unassembled WGS sequence"/>
</dbReference>
<feature type="domain" description="Carboxymuconolactone decarboxylase-like" evidence="1">
    <location>
        <begin position="44"/>
        <end position="105"/>
    </location>
</feature>
<dbReference type="Gene3D" id="1.20.1290.10">
    <property type="entry name" value="AhpD-like"/>
    <property type="match status" value="1"/>
</dbReference>
<gene>
    <name evidence="2" type="ORF">LK10_15090</name>
</gene>
<protein>
    <submittedName>
        <fullName evidence="2">Alkylhydroperoxidase</fullName>
    </submittedName>
</protein>
<dbReference type="NCBIfam" id="TIGR00778">
    <property type="entry name" value="ahpD_dom"/>
    <property type="match status" value="1"/>
</dbReference>
<evidence type="ECO:0000313" key="3">
    <source>
        <dbReference type="Proteomes" id="UP000030982"/>
    </source>
</evidence>
<dbReference type="PANTHER" id="PTHR35446">
    <property type="entry name" value="SI:CH211-175M2.5"/>
    <property type="match status" value="1"/>
</dbReference>
<dbReference type="SUPFAM" id="SSF69118">
    <property type="entry name" value="AhpD-like"/>
    <property type="match status" value="1"/>
</dbReference>
<sequence length="182" mass="19537">MPRIPAHTLDTVPEASREHAERLEKRMGRLMNIHAGMAHSPVVIAAYQGMQKAIAEHGTFDARTREAIALAVGNQNGCDYCQGAHTVSARRAGLDDGQILALRAGEVGFDTRLAALTEVARAAAADTGNVPEPLWQAALDAGWTDTELAEAFAHIAVNLFTNYFNHYAHTELDVPAAEPLTA</sequence>
<reference evidence="2 3" key="1">
    <citation type="submission" date="2014-09" db="EMBL/GenBank/DDBJ databases">
        <title>Genome sequence of Sinomonas sp. MUSC 117.</title>
        <authorList>
            <person name="Lee L.-H."/>
        </authorList>
    </citation>
    <scope>NUCLEOTIDE SEQUENCE [LARGE SCALE GENOMIC DNA]</scope>
    <source>
        <strain evidence="2 3">MUSC 117</strain>
    </source>
</reference>
<name>A0A0B2ADB3_9MICC</name>
<dbReference type="InterPro" id="IPR029032">
    <property type="entry name" value="AhpD-like"/>
</dbReference>
<keyword evidence="2" id="KW-0575">Peroxidase</keyword>
<dbReference type="AlphaFoldDB" id="A0A0B2ADB3"/>
<organism evidence="2 3">
    <name type="scientific">Sinomonas humi</name>
    <dbReference type="NCBI Taxonomy" id="1338436"/>
    <lineage>
        <taxon>Bacteria</taxon>
        <taxon>Bacillati</taxon>
        <taxon>Actinomycetota</taxon>
        <taxon>Actinomycetes</taxon>
        <taxon>Micrococcales</taxon>
        <taxon>Micrococcaceae</taxon>
        <taxon>Sinomonas</taxon>
    </lineage>
</organism>
<accession>A0A0B2ADB3</accession>
<dbReference type="PANTHER" id="PTHR35446:SF3">
    <property type="entry name" value="CMD DOMAIN-CONTAINING PROTEIN"/>
    <property type="match status" value="1"/>
</dbReference>
<dbReference type="InterPro" id="IPR004675">
    <property type="entry name" value="AhpD_core"/>
</dbReference>
<evidence type="ECO:0000259" key="1">
    <source>
        <dbReference type="Pfam" id="PF02627"/>
    </source>
</evidence>